<dbReference type="Pfam" id="PF03553">
    <property type="entry name" value="Na_H_antiporter"/>
    <property type="match status" value="1"/>
</dbReference>
<accession>A0ABW3L1I5</accession>
<evidence type="ECO:0000313" key="10">
    <source>
        <dbReference type="Proteomes" id="UP001596990"/>
    </source>
</evidence>
<evidence type="ECO:0000313" key="9">
    <source>
        <dbReference type="EMBL" id="MFD1019369.1"/>
    </source>
</evidence>
<evidence type="ECO:0000259" key="8">
    <source>
        <dbReference type="Pfam" id="PF03553"/>
    </source>
</evidence>
<dbReference type="RefSeq" id="WP_386059144.1">
    <property type="nucleotide sequence ID" value="NZ_JBHTKL010000005.1"/>
</dbReference>
<feature type="transmembrane region" description="Helical" evidence="7">
    <location>
        <begin position="72"/>
        <end position="90"/>
    </location>
</feature>
<keyword evidence="5 7" id="KW-0472">Membrane</keyword>
<keyword evidence="2" id="KW-1003">Cell membrane</keyword>
<dbReference type="EMBL" id="JBHTKL010000005">
    <property type="protein sequence ID" value="MFD1019369.1"/>
    <property type="molecule type" value="Genomic_DNA"/>
</dbReference>
<feature type="transmembrane region" description="Helical" evidence="7">
    <location>
        <begin position="351"/>
        <end position="372"/>
    </location>
</feature>
<dbReference type="PANTHER" id="PTHR43478:SF1">
    <property type="entry name" value="NA+_H+ ANTIPORTER NHAC-LIKE C-TERMINAL DOMAIN-CONTAINING PROTEIN"/>
    <property type="match status" value="1"/>
</dbReference>
<gene>
    <name evidence="9" type="ORF">ACFQ2J_09320</name>
</gene>
<name>A0ABW3L1I5_9BACI</name>
<evidence type="ECO:0000256" key="4">
    <source>
        <dbReference type="ARBA" id="ARBA00022989"/>
    </source>
</evidence>
<evidence type="ECO:0000256" key="2">
    <source>
        <dbReference type="ARBA" id="ARBA00022475"/>
    </source>
</evidence>
<feature type="transmembrane region" description="Helical" evidence="7">
    <location>
        <begin position="432"/>
        <end position="449"/>
    </location>
</feature>
<evidence type="ECO:0000256" key="5">
    <source>
        <dbReference type="ARBA" id="ARBA00023136"/>
    </source>
</evidence>
<dbReference type="Proteomes" id="UP001596990">
    <property type="component" value="Unassembled WGS sequence"/>
</dbReference>
<organism evidence="9 10">
    <name type="scientific">Thalassobacillus hwangdonensis</name>
    <dbReference type="NCBI Taxonomy" id="546108"/>
    <lineage>
        <taxon>Bacteria</taxon>
        <taxon>Bacillati</taxon>
        <taxon>Bacillota</taxon>
        <taxon>Bacilli</taxon>
        <taxon>Bacillales</taxon>
        <taxon>Bacillaceae</taxon>
        <taxon>Thalassobacillus</taxon>
    </lineage>
</organism>
<feature type="transmembrane region" description="Helical" evidence="7">
    <location>
        <begin position="12"/>
        <end position="40"/>
    </location>
</feature>
<feature type="compositionally biased region" description="Basic and acidic residues" evidence="6">
    <location>
        <begin position="246"/>
        <end position="259"/>
    </location>
</feature>
<feature type="transmembrane region" description="Helical" evidence="7">
    <location>
        <begin position="501"/>
        <end position="519"/>
    </location>
</feature>
<keyword evidence="4 7" id="KW-1133">Transmembrane helix</keyword>
<feature type="domain" description="Na+/H+ antiporter NhaC-like C-terminal" evidence="8">
    <location>
        <begin position="164"/>
        <end position="497"/>
    </location>
</feature>
<evidence type="ECO:0000256" key="3">
    <source>
        <dbReference type="ARBA" id="ARBA00022692"/>
    </source>
</evidence>
<reference evidence="10" key="1">
    <citation type="journal article" date="2019" name="Int. J. Syst. Evol. Microbiol.">
        <title>The Global Catalogue of Microorganisms (GCM) 10K type strain sequencing project: providing services to taxonomists for standard genome sequencing and annotation.</title>
        <authorList>
            <consortium name="The Broad Institute Genomics Platform"/>
            <consortium name="The Broad Institute Genome Sequencing Center for Infectious Disease"/>
            <person name="Wu L."/>
            <person name="Ma J."/>
        </authorList>
    </citation>
    <scope>NUCLEOTIDE SEQUENCE [LARGE SCALE GENOMIC DNA]</scope>
    <source>
        <strain evidence="10">CCUG 56607</strain>
    </source>
</reference>
<dbReference type="InterPro" id="IPR018461">
    <property type="entry name" value="Na/H_Antiport_NhaC-like_C"/>
</dbReference>
<feature type="transmembrane region" description="Helical" evidence="7">
    <location>
        <begin position="268"/>
        <end position="289"/>
    </location>
</feature>
<feature type="transmembrane region" description="Helical" evidence="7">
    <location>
        <begin position="392"/>
        <end position="420"/>
    </location>
</feature>
<dbReference type="PANTHER" id="PTHR43478">
    <property type="entry name" value="NA+/H+ ANTIPORTER-RELATED"/>
    <property type="match status" value="1"/>
</dbReference>
<evidence type="ECO:0000256" key="1">
    <source>
        <dbReference type="ARBA" id="ARBA00004651"/>
    </source>
</evidence>
<comment type="subcellular location">
    <subcellularLocation>
        <location evidence="1">Cell membrane</location>
        <topology evidence="1">Multi-pass membrane protein</topology>
    </subcellularLocation>
</comment>
<proteinExistence type="predicted"/>
<keyword evidence="10" id="KW-1185">Reference proteome</keyword>
<sequence length="533" mass="56386">MENTIFSLIPPILAIVMVLITRKVLLSLAVGILSAALLLANFNILETLSLTWGSFKDIFVEDGGLFGVVDTWYTYILLFIVMLGILTAFMSMMGGTRAFGEWMIKRVKSRIGVQVATAILGVAVFIDDYFNTLAVGQIARPSADSHKVSRAKLAYLIDSTSAPVCVVSPVSSWGAYIIATIGGILTAQGVSEFSALSAFVQMIPMNYYVWAALGTVFVIALRGVDFGPMKKHEMRAIETGQVMSDNQKESKGTKDKLPTSEHGKVRDLIVPIAVLFIGTIISMIWTGRAATIEAGDPVTAINIFGNADVTASLLYGGIAAVLTAMILFIVQGSKTGNLSGKNFGLGIFEGIKAMIPAISILVVAWMIVALIGELQTGEYLAGIVQEANISAALLPAILFVIAGFIAFATGTSWGSFGILLPIAGQIAAATDINMILPMMAAVLAGSVFGDHCSPISDTTILSSTGADCDHMDHVTTQIPYALTSASIAFIGYLVSGLTGSTWLGLAVVAVSLVAFFFVLKNQPTVKQEEELVG</sequence>
<feature type="region of interest" description="Disordered" evidence="6">
    <location>
        <begin position="238"/>
        <end position="259"/>
    </location>
</feature>
<evidence type="ECO:0000256" key="6">
    <source>
        <dbReference type="SAM" id="MobiDB-lite"/>
    </source>
</evidence>
<keyword evidence="3 7" id="KW-0812">Transmembrane</keyword>
<feature type="transmembrane region" description="Helical" evidence="7">
    <location>
        <begin position="309"/>
        <end position="330"/>
    </location>
</feature>
<comment type="caution">
    <text evidence="9">The sequence shown here is derived from an EMBL/GenBank/DDBJ whole genome shotgun (WGS) entry which is preliminary data.</text>
</comment>
<evidence type="ECO:0000256" key="7">
    <source>
        <dbReference type="SAM" id="Phobius"/>
    </source>
</evidence>
<protein>
    <submittedName>
        <fullName evidence="9">Na+/H+ antiporter NhaC family protein</fullName>
    </submittedName>
</protein>
<feature type="transmembrane region" description="Helical" evidence="7">
    <location>
        <begin position="207"/>
        <end position="224"/>
    </location>
</feature>
<feature type="transmembrane region" description="Helical" evidence="7">
    <location>
        <begin position="111"/>
        <end position="130"/>
    </location>
</feature>